<dbReference type="AlphaFoldDB" id="A0AAX6HNP8"/>
<sequence>MAPPVASSPLPAMDLPFDRRNLVIKVKHGDTLRRMGAYVNGQFMDLNMSILRAKIISLFKFNPDADFILTYTDEDGDIVTLDDDDELRDAAIGQHLNPLRINVQLRSNTTATTDARSETTSPTAAKPPKAPLNIQANIQSGVNEALKSVPEPFRNAISDLSGDVLKVATSAPAFVKLVKSFSKLGLCNVSQPFHGTTGESSGGSSGASAHLVDLNVGGEPQGSSVPTQEADATVSVGPARKQHESGNMVKGVGTAASASVHLNEDITKNKNVPPYPFDDLLASIWTTNGRLISEKEGGNAHQDGKCDATSTFEVPIQSVPILDGYGHIIDGSNTGQFPGNTTTPISKIGGSSHSDGAVNILRFDSVPSNYVPPSTYVPPIPPVNFSCPVMHPYQRSHSNHENAQRTFHKGIQCDACGMYPIVGPRFKSKVKDDYDLCNFCFSQMGNEVDYMRIDRPVHRTPRLSKECHCLNSKYRFHSLNASHGCGSRSRVKLDSCFIQDVTVLDGTMIAPSTHFTKIWRMRNTGTVAWPFGTLLVWVGGDPLRDLASELEIPAEGFPVGGELDIAVDFTAPLRPGRYVSYWRMASPSGQKFGQRVWLLIQVDYSRPNTPGGGTHPVLNLNLPPESNDRSGLGIIDMNVEPLDGGFPESNITCPMEGVVKPVAVEQSAQLVGGLLDASNDGLSQSSPAAVAALASSHPSASSPFVASVPSADDGNQVERTLLKELEEMGFKQIDLNKEILRRNEYDLEQCVDDLCGFAEWDPLLAELKEMGFSDQELNKKMLIKNGGSIKRAVLDLVAGEK</sequence>
<name>A0AAX6HNP8_IRIPA</name>
<reference evidence="8" key="2">
    <citation type="submission" date="2023-04" db="EMBL/GenBank/DDBJ databases">
        <authorList>
            <person name="Bruccoleri R.E."/>
            <person name="Oakeley E.J."/>
            <person name="Faust A.-M."/>
            <person name="Dessus-Babus S."/>
            <person name="Altorfer M."/>
            <person name="Burckhardt D."/>
            <person name="Oertli M."/>
            <person name="Naumann U."/>
            <person name="Petersen F."/>
            <person name="Wong J."/>
        </authorList>
    </citation>
    <scope>NUCLEOTIDE SEQUENCE</scope>
    <source>
        <strain evidence="8">GSM-AAB239-AS_SAM_17_03QT</strain>
        <tissue evidence="8">Leaf</tissue>
    </source>
</reference>
<evidence type="ECO:0000313" key="9">
    <source>
        <dbReference type="Proteomes" id="UP001140949"/>
    </source>
</evidence>
<dbReference type="InterPro" id="IPR043145">
    <property type="entry name" value="Znf_ZZ_sf"/>
</dbReference>
<reference evidence="8" key="1">
    <citation type="journal article" date="2023" name="GigaByte">
        <title>Genome assembly of the bearded iris, Iris pallida Lam.</title>
        <authorList>
            <person name="Bruccoleri R.E."/>
            <person name="Oakeley E.J."/>
            <person name="Faust A.M.E."/>
            <person name="Altorfer M."/>
            <person name="Dessus-Babus S."/>
            <person name="Burckhardt D."/>
            <person name="Oertli M."/>
            <person name="Naumann U."/>
            <person name="Petersen F."/>
            <person name="Wong J."/>
        </authorList>
    </citation>
    <scope>NUCLEOTIDE SEQUENCE</scope>
    <source>
        <strain evidence="8">GSM-AAB239-AS_SAM_17_03QT</strain>
    </source>
</reference>
<dbReference type="PROSITE" id="PS50135">
    <property type="entry name" value="ZF_ZZ_2"/>
    <property type="match status" value="1"/>
</dbReference>
<dbReference type="InterPro" id="IPR000270">
    <property type="entry name" value="PB1_dom"/>
</dbReference>
<dbReference type="Gene3D" id="3.10.20.90">
    <property type="entry name" value="Phosphatidylinositol 3-kinase Catalytic Subunit, Chain A, domain 1"/>
    <property type="match status" value="1"/>
</dbReference>
<dbReference type="Pfam" id="PF00564">
    <property type="entry name" value="PB1"/>
    <property type="match status" value="1"/>
</dbReference>
<dbReference type="PANTHER" id="PTHR20930">
    <property type="entry name" value="OVARIAN CARCINOMA ANTIGEN CA125-RELATED"/>
    <property type="match status" value="1"/>
</dbReference>
<dbReference type="InterPro" id="IPR053793">
    <property type="entry name" value="PB1-like"/>
</dbReference>
<proteinExistence type="predicted"/>
<dbReference type="SMART" id="SM00291">
    <property type="entry name" value="ZnF_ZZ"/>
    <property type="match status" value="1"/>
</dbReference>
<keyword evidence="1" id="KW-0479">Metal-binding</keyword>
<dbReference type="InterPro" id="IPR032350">
    <property type="entry name" value="Nbr1_FW"/>
</dbReference>
<dbReference type="SUPFAM" id="SSF54277">
    <property type="entry name" value="CAD &amp; PB1 domains"/>
    <property type="match status" value="1"/>
</dbReference>
<evidence type="ECO:0000256" key="1">
    <source>
        <dbReference type="ARBA" id="ARBA00022723"/>
    </source>
</evidence>
<dbReference type="GO" id="GO:0008270">
    <property type="term" value="F:zinc ion binding"/>
    <property type="evidence" value="ECO:0007669"/>
    <property type="project" value="UniProtKB-KW"/>
</dbReference>
<comment type="caution">
    <text evidence="8">The sequence shown here is derived from an EMBL/GenBank/DDBJ whole genome shotgun (WGS) entry which is preliminary data.</text>
</comment>
<keyword evidence="3" id="KW-0862">Zinc</keyword>
<dbReference type="InterPro" id="IPR013783">
    <property type="entry name" value="Ig-like_fold"/>
</dbReference>
<feature type="domain" description="PB1" evidence="7">
    <location>
        <begin position="21"/>
        <end position="106"/>
    </location>
</feature>
<feature type="region of interest" description="Disordered" evidence="5">
    <location>
        <begin position="195"/>
        <end position="230"/>
    </location>
</feature>
<keyword evidence="9" id="KW-1185">Reference proteome</keyword>
<dbReference type="InterPro" id="IPR000433">
    <property type="entry name" value="Znf_ZZ"/>
</dbReference>
<protein>
    <submittedName>
        <fullName evidence="8">Protein NBR1-like protein</fullName>
    </submittedName>
</protein>
<evidence type="ECO:0000259" key="6">
    <source>
        <dbReference type="PROSITE" id="PS50135"/>
    </source>
</evidence>
<dbReference type="EMBL" id="JANAVB010007399">
    <property type="protein sequence ID" value="KAJ6842699.1"/>
    <property type="molecule type" value="Genomic_DNA"/>
</dbReference>
<dbReference type="Gene3D" id="2.60.40.10">
    <property type="entry name" value="Immunoglobulins"/>
    <property type="match status" value="1"/>
</dbReference>
<dbReference type="Pfam" id="PF00569">
    <property type="entry name" value="ZZ"/>
    <property type="match status" value="1"/>
</dbReference>
<feature type="compositionally biased region" description="Low complexity" evidence="5">
    <location>
        <begin position="110"/>
        <end position="127"/>
    </location>
</feature>
<gene>
    <name evidence="8" type="ORF">M6B38_298140</name>
</gene>
<accession>A0AAX6HNP8</accession>
<dbReference type="PANTHER" id="PTHR20930:SF0">
    <property type="entry name" value="PROTEIN ILRUN"/>
    <property type="match status" value="1"/>
</dbReference>
<dbReference type="CDD" id="cd14947">
    <property type="entry name" value="NBR1_like"/>
    <property type="match status" value="1"/>
</dbReference>
<evidence type="ECO:0000256" key="4">
    <source>
        <dbReference type="PROSITE-ProRule" id="PRU00228"/>
    </source>
</evidence>
<evidence type="ECO:0000256" key="2">
    <source>
        <dbReference type="ARBA" id="ARBA00022771"/>
    </source>
</evidence>
<dbReference type="Proteomes" id="UP001140949">
    <property type="component" value="Unassembled WGS sequence"/>
</dbReference>
<dbReference type="SMART" id="SM00666">
    <property type="entry name" value="PB1"/>
    <property type="match status" value="1"/>
</dbReference>
<dbReference type="Pfam" id="PF16158">
    <property type="entry name" value="N_BRCA1_IG"/>
    <property type="match status" value="1"/>
</dbReference>
<evidence type="ECO:0000256" key="3">
    <source>
        <dbReference type="ARBA" id="ARBA00022833"/>
    </source>
</evidence>
<organism evidence="8 9">
    <name type="scientific">Iris pallida</name>
    <name type="common">Sweet iris</name>
    <dbReference type="NCBI Taxonomy" id="29817"/>
    <lineage>
        <taxon>Eukaryota</taxon>
        <taxon>Viridiplantae</taxon>
        <taxon>Streptophyta</taxon>
        <taxon>Embryophyta</taxon>
        <taxon>Tracheophyta</taxon>
        <taxon>Spermatophyta</taxon>
        <taxon>Magnoliopsida</taxon>
        <taxon>Liliopsida</taxon>
        <taxon>Asparagales</taxon>
        <taxon>Iridaceae</taxon>
        <taxon>Iridoideae</taxon>
        <taxon>Irideae</taxon>
        <taxon>Iris</taxon>
    </lineage>
</organism>
<dbReference type="InterPro" id="IPR056893">
    <property type="entry name" value="UBA_Nbr1_C"/>
</dbReference>
<dbReference type="Gene3D" id="1.10.8.10">
    <property type="entry name" value="DNA helicase RuvA subunit, C-terminal domain"/>
    <property type="match status" value="2"/>
</dbReference>
<feature type="region of interest" description="Disordered" evidence="5">
    <location>
        <begin position="110"/>
        <end position="130"/>
    </location>
</feature>
<dbReference type="SUPFAM" id="SSF46934">
    <property type="entry name" value="UBA-like"/>
    <property type="match status" value="1"/>
</dbReference>
<evidence type="ECO:0000259" key="7">
    <source>
        <dbReference type="PROSITE" id="PS51745"/>
    </source>
</evidence>
<dbReference type="Pfam" id="PF24932">
    <property type="entry name" value="UBA_NBR1_C"/>
    <property type="match status" value="2"/>
</dbReference>
<dbReference type="InterPro" id="IPR009060">
    <property type="entry name" value="UBA-like_sf"/>
</dbReference>
<feature type="domain" description="ZZ-type" evidence="6">
    <location>
        <begin position="408"/>
        <end position="458"/>
    </location>
</feature>
<evidence type="ECO:0000313" key="8">
    <source>
        <dbReference type="EMBL" id="KAJ6842699.1"/>
    </source>
</evidence>
<evidence type="ECO:0000256" key="5">
    <source>
        <dbReference type="SAM" id="MobiDB-lite"/>
    </source>
</evidence>
<dbReference type="PROSITE" id="PS51745">
    <property type="entry name" value="PB1"/>
    <property type="match status" value="1"/>
</dbReference>
<dbReference type="CDD" id="cd14319">
    <property type="entry name" value="UBA_NBR1"/>
    <property type="match status" value="2"/>
</dbReference>
<dbReference type="CDD" id="cd06398">
    <property type="entry name" value="PB1_Joka2"/>
    <property type="match status" value="1"/>
</dbReference>
<keyword evidence="2 4" id="KW-0863">Zinc-finger</keyword>
<dbReference type="Gene3D" id="3.30.60.90">
    <property type="match status" value="1"/>
</dbReference>
<dbReference type="SUPFAM" id="SSF57850">
    <property type="entry name" value="RING/U-box"/>
    <property type="match status" value="1"/>
</dbReference>